<sequence length="509" mass="58564">MIFKCFYMISNIYKLRYHFLHTAIIKNDIQISKMLINYGADLEELYKNITPLYLAVTQKRYEILRYLLEKKADPNSLLTNFATDIFNYVDVEICKLLIEFKADFNIEDSYQHKLIFYAIKKSNYELVKLLVEYGIDLTLKDNIYHSYLNVAALHSDNISILELLVNNGIDINTCNWIGRTPLHLFVIECNTKAVNILLSNGACIDVEDNYGKEPIYYAVSKHNEVISELLLQYGANPNSGNERGSSLLNMAVTSNNLSLVDSLLYHGARVNEISLEVTPLIIAVNCYNSNMVNLLIRYGADVNQSASDGRIPLHVASLWNKIGIVKILLDNGSDINNIDHYDKTPLCISHVSKEVATLIISRLVLLKIYNDSCVNTRGFIINMNTIEHSSFLTNIMYRCIKEINILKRIPLSKSQSLDILLMKNPKIDFLIRFLYNPKVKTIEKRLNIYHSIVCEIKTKCYIRNTKLRKAISLLRYKGYFSYMPIELIKYVLELLNNNDINTIIKAYSK</sequence>
<feature type="repeat" description="ANK" evidence="3">
    <location>
        <begin position="243"/>
        <end position="275"/>
    </location>
</feature>
<evidence type="ECO:0000313" key="5">
    <source>
        <dbReference type="EMBL" id="AID46771.1"/>
    </source>
</evidence>
<feature type="repeat" description="ANK" evidence="3">
    <location>
        <begin position="308"/>
        <end position="340"/>
    </location>
</feature>
<feature type="repeat" description="ANK" evidence="3">
    <location>
        <begin position="275"/>
        <end position="307"/>
    </location>
</feature>
<dbReference type="SMART" id="SM00248">
    <property type="entry name" value="ANK"/>
    <property type="match status" value="10"/>
</dbReference>
<feature type="repeat" description="ANK" evidence="3">
    <location>
        <begin position="110"/>
        <end position="142"/>
    </location>
</feature>
<keyword evidence="6" id="KW-1185">Reference proteome</keyword>
<dbReference type="InterPro" id="IPR002110">
    <property type="entry name" value="Ankyrin_rpt"/>
</dbReference>
<evidence type="ECO:0000313" key="6">
    <source>
        <dbReference type="Proteomes" id="UP000140838"/>
    </source>
</evidence>
<dbReference type="InterPro" id="IPR036770">
    <property type="entry name" value="Ankyrin_rpt-contain_sf"/>
</dbReference>
<dbReference type="Pfam" id="PF09372">
    <property type="entry name" value="PRANC"/>
    <property type="match status" value="1"/>
</dbReference>
<evidence type="ECO:0000259" key="4">
    <source>
        <dbReference type="Pfam" id="PF09372"/>
    </source>
</evidence>
<accession>A0A068EF24</accession>
<feature type="repeat" description="ANK" evidence="3">
    <location>
        <begin position="47"/>
        <end position="79"/>
    </location>
</feature>
<feature type="repeat" description="ANK" evidence="3">
    <location>
        <begin position="210"/>
        <end position="242"/>
    </location>
</feature>
<dbReference type="Pfam" id="PF12796">
    <property type="entry name" value="Ank_2"/>
    <property type="match status" value="4"/>
</dbReference>
<name>A0A068EF24_9POXV</name>
<evidence type="ECO:0000256" key="1">
    <source>
        <dbReference type="ARBA" id="ARBA00022737"/>
    </source>
</evidence>
<dbReference type="PANTHER" id="PTHR24198">
    <property type="entry name" value="ANKYRIN REPEAT AND PROTEIN KINASE DOMAIN-CONTAINING PROTEIN"/>
    <property type="match status" value="1"/>
</dbReference>
<reference evidence="5 6" key="1">
    <citation type="journal article" date="2014" name="BMC Genomics">
        <title>The complete genome sequences of poxviruses isolated from a penguin and a pigeon in South Africa and comparison to other sequenced avipoxviruses.</title>
        <authorList>
            <person name="Offerman K."/>
            <person name="Carulei O."/>
            <person name="van der Walt A.P."/>
            <person name="Douglass N."/>
            <person name="Williamson A.L."/>
        </authorList>
    </citation>
    <scope>NUCLEOTIDE SEQUENCE [LARGE SCALE GENOMIC DNA]</scope>
    <source>
        <strain evidence="5">PSan92</strain>
    </source>
</reference>
<dbReference type="RefSeq" id="YP_009046029.1">
    <property type="nucleotide sequence ID" value="NC_024446.1"/>
</dbReference>
<dbReference type="Gene3D" id="1.25.40.20">
    <property type="entry name" value="Ankyrin repeat-containing domain"/>
    <property type="match status" value="4"/>
</dbReference>
<dbReference type="GeneID" id="19738033"/>
<dbReference type="SUPFAM" id="SSF48403">
    <property type="entry name" value="Ankyrin repeat"/>
    <property type="match status" value="1"/>
</dbReference>
<proteinExistence type="predicted"/>
<dbReference type="PANTHER" id="PTHR24198:SF165">
    <property type="entry name" value="ANKYRIN REPEAT-CONTAINING PROTEIN-RELATED"/>
    <property type="match status" value="1"/>
</dbReference>
<dbReference type="InterPro" id="IPR018272">
    <property type="entry name" value="PRANC_domain"/>
</dbReference>
<feature type="repeat" description="ANK" evidence="3">
    <location>
        <begin position="177"/>
        <end position="209"/>
    </location>
</feature>
<protein>
    <submittedName>
        <fullName evidence="5">Ankyrin repeat protein</fullName>
    </submittedName>
</protein>
<dbReference type="KEGG" id="vg:19738033"/>
<dbReference type="PROSITE" id="PS50088">
    <property type="entry name" value="ANK_REPEAT"/>
    <property type="match status" value="7"/>
</dbReference>
<dbReference type="PROSITE" id="PS50297">
    <property type="entry name" value="ANK_REP_REGION"/>
    <property type="match status" value="6"/>
</dbReference>
<keyword evidence="1" id="KW-0677">Repeat</keyword>
<evidence type="ECO:0000256" key="3">
    <source>
        <dbReference type="PROSITE-ProRule" id="PRU00023"/>
    </source>
</evidence>
<gene>
    <name evidence="5" type="ORF">pepv_030</name>
</gene>
<evidence type="ECO:0000256" key="2">
    <source>
        <dbReference type="ARBA" id="ARBA00023043"/>
    </source>
</evidence>
<keyword evidence="2 3" id="KW-0040">ANK repeat</keyword>
<feature type="domain" description="PRANC" evidence="4">
    <location>
        <begin position="417"/>
        <end position="504"/>
    </location>
</feature>
<dbReference type="EMBL" id="KJ859677">
    <property type="protein sequence ID" value="AID46771.1"/>
    <property type="molecule type" value="Genomic_DNA"/>
</dbReference>
<dbReference type="Proteomes" id="UP000140838">
    <property type="component" value="Genome"/>
</dbReference>
<organism evidence="5 6">
    <name type="scientific">Penguinpox virus</name>
    <dbReference type="NCBI Taxonomy" id="648998"/>
    <lineage>
        <taxon>Viruses</taxon>
        <taxon>Varidnaviria</taxon>
        <taxon>Bamfordvirae</taxon>
        <taxon>Nucleocytoviricota</taxon>
        <taxon>Pokkesviricetes</taxon>
        <taxon>Chitovirales</taxon>
        <taxon>Poxviridae</taxon>
        <taxon>Chordopoxvirinae</taxon>
        <taxon>Avipoxvirus</taxon>
        <taxon>Avipoxvirus penguinpox</taxon>
    </lineage>
</organism>